<keyword evidence="2" id="KW-0175">Coiled coil</keyword>
<dbReference type="Proteomes" id="UP000198372">
    <property type="component" value="Unassembled WGS sequence"/>
</dbReference>
<organism evidence="5 6">
    <name type="scientific">Microbotryum intermedium</name>
    <dbReference type="NCBI Taxonomy" id="269621"/>
    <lineage>
        <taxon>Eukaryota</taxon>
        <taxon>Fungi</taxon>
        <taxon>Dikarya</taxon>
        <taxon>Basidiomycota</taxon>
        <taxon>Pucciniomycotina</taxon>
        <taxon>Microbotryomycetes</taxon>
        <taxon>Microbotryales</taxon>
        <taxon>Microbotryaceae</taxon>
        <taxon>Microbotryum</taxon>
    </lineage>
</organism>
<proteinExistence type="predicted"/>
<gene>
    <name evidence="5" type="ORF">BQ2448_5877</name>
</gene>
<dbReference type="SUPFAM" id="SSF57850">
    <property type="entry name" value="RING/U-box"/>
    <property type="match status" value="1"/>
</dbReference>
<dbReference type="InterPro" id="IPR001841">
    <property type="entry name" value="Znf_RING"/>
</dbReference>
<dbReference type="EMBL" id="FMSP01000001">
    <property type="protein sequence ID" value="SCV67231.1"/>
    <property type="molecule type" value="Genomic_DNA"/>
</dbReference>
<dbReference type="Gene3D" id="3.30.40.10">
    <property type="entry name" value="Zinc/RING finger domain, C3HC4 (zinc finger)"/>
    <property type="match status" value="1"/>
</dbReference>
<dbReference type="PROSITE" id="PS50089">
    <property type="entry name" value="ZF_RING_2"/>
    <property type="match status" value="1"/>
</dbReference>
<feature type="coiled-coil region" evidence="2">
    <location>
        <begin position="3"/>
        <end position="30"/>
    </location>
</feature>
<feature type="region of interest" description="Disordered" evidence="3">
    <location>
        <begin position="193"/>
        <end position="356"/>
    </location>
</feature>
<reference evidence="6" key="1">
    <citation type="submission" date="2016-09" db="EMBL/GenBank/DDBJ databases">
        <authorList>
            <person name="Jeantristanb JTB J.-T."/>
            <person name="Ricardo R."/>
        </authorList>
    </citation>
    <scope>NUCLEOTIDE SEQUENCE [LARGE SCALE GENOMIC DNA]</scope>
</reference>
<protein>
    <submittedName>
        <fullName evidence="5">BQ2448_5877 protein</fullName>
    </submittedName>
</protein>
<evidence type="ECO:0000313" key="5">
    <source>
        <dbReference type="EMBL" id="SCV67231.1"/>
    </source>
</evidence>
<feature type="compositionally biased region" description="Acidic residues" evidence="3">
    <location>
        <begin position="320"/>
        <end position="338"/>
    </location>
</feature>
<dbReference type="STRING" id="269621.A0A238F5J9"/>
<keyword evidence="6" id="KW-1185">Reference proteome</keyword>
<dbReference type="InterPro" id="IPR013083">
    <property type="entry name" value="Znf_RING/FYVE/PHD"/>
</dbReference>
<keyword evidence="1" id="KW-0479">Metal-binding</keyword>
<dbReference type="SMART" id="SM00184">
    <property type="entry name" value="RING"/>
    <property type="match status" value="1"/>
</dbReference>
<feature type="compositionally biased region" description="Basic and acidic residues" evidence="3">
    <location>
        <begin position="212"/>
        <end position="228"/>
    </location>
</feature>
<evidence type="ECO:0000259" key="4">
    <source>
        <dbReference type="PROSITE" id="PS50089"/>
    </source>
</evidence>
<sequence>MHSQHLAQQNRAAQHRIRELEDLLAIQQRLTSDTQASLHLAESRLESTTHSLTLAQTELSTLRTELSKTPTTSLDLFFRYKQLQGLWEQARDTLSCPICFDFIGKGQVVSLLCGHTFCQSCWCEWEDKHLIEFKRSSQQGRYLGPDCPECRESGVRHGKVRIWALEEVIRLVERGTKETEKPYTEKEMEALLGEQQASSPQHDSSPSPPMKDSPRPIKTSEEAMHREPTSTVDEEPGMEETEPVAVSIDAGGEESSWTLVSDELSPSAKEESAPLDVRDRTPAGDGSSRHSTPIPGHGDVASSPSHSSDHESSNVVPEAVDVEGDMEAPEAMELDEECSSILRPRQPRPWGPIVMQ</sequence>
<feature type="domain" description="RING-type" evidence="4">
    <location>
        <begin position="96"/>
        <end position="151"/>
    </location>
</feature>
<dbReference type="Pfam" id="PF13923">
    <property type="entry name" value="zf-C3HC4_2"/>
    <property type="match status" value="1"/>
</dbReference>
<evidence type="ECO:0000256" key="1">
    <source>
        <dbReference type="PROSITE-ProRule" id="PRU00175"/>
    </source>
</evidence>
<evidence type="ECO:0000256" key="2">
    <source>
        <dbReference type="SAM" id="Coils"/>
    </source>
</evidence>
<dbReference type="OrthoDB" id="3219336at2759"/>
<dbReference type="AlphaFoldDB" id="A0A238F5J9"/>
<feature type="compositionally biased region" description="Acidic residues" evidence="3">
    <location>
        <begin position="232"/>
        <end position="242"/>
    </location>
</feature>
<keyword evidence="1" id="KW-0862">Zinc</keyword>
<dbReference type="GO" id="GO:0008270">
    <property type="term" value="F:zinc ion binding"/>
    <property type="evidence" value="ECO:0007669"/>
    <property type="project" value="UniProtKB-KW"/>
</dbReference>
<name>A0A238F5J9_9BASI</name>
<keyword evidence="1" id="KW-0863">Zinc-finger</keyword>
<feature type="compositionally biased region" description="Low complexity" evidence="3">
    <location>
        <begin position="195"/>
        <end position="205"/>
    </location>
</feature>
<feature type="compositionally biased region" description="Basic and acidic residues" evidence="3">
    <location>
        <begin position="268"/>
        <end position="282"/>
    </location>
</feature>
<accession>A0A238F5J9</accession>
<evidence type="ECO:0000256" key="3">
    <source>
        <dbReference type="SAM" id="MobiDB-lite"/>
    </source>
</evidence>
<evidence type="ECO:0000313" key="6">
    <source>
        <dbReference type="Proteomes" id="UP000198372"/>
    </source>
</evidence>